<dbReference type="InterPro" id="IPR012467">
    <property type="entry name" value="DUF1684"/>
</dbReference>
<organism evidence="1 2">
    <name type="scientific">Nocardia caishijiensis</name>
    <dbReference type="NCBI Taxonomy" id="184756"/>
    <lineage>
        <taxon>Bacteria</taxon>
        <taxon>Bacillati</taxon>
        <taxon>Actinomycetota</taxon>
        <taxon>Actinomycetes</taxon>
        <taxon>Mycobacteriales</taxon>
        <taxon>Nocardiaceae</taxon>
        <taxon>Nocardia</taxon>
    </lineage>
</organism>
<gene>
    <name evidence="1" type="ORF">FNL39_11154</name>
</gene>
<dbReference type="PANTHER" id="PTHR41913:SF1">
    <property type="entry name" value="DUF1684 DOMAIN-CONTAINING PROTEIN"/>
    <property type="match status" value="1"/>
</dbReference>
<protein>
    <recommendedName>
        <fullName evidence="3">DUF1684 domain-containing protein</fullName>
    </recommendedName>
</protein>
<dbReference type="PANTHER" id="PTHR41913">
    <property type="entry name" value="DUF1684 DOMAIN-CONTAINING PROTEIN"/>
    <property type="match status" value="1"/>
</dbReference>
<dbReference type="Pfam" id="PF07920">
    <property type="entry name" value="DUF1684"/>
    <property type="match status" value="1"/>
</dbReference>
<reference evidence="1 2" key="1">
    <citation type="submission" date="2019-07" db="EMBL/GenBank/DDBJ databases">
        <title>Genomic Encyclopedia of Type Strains, Phase IV (KMG-IV): sequencing the most valuable type-strain genomes for metagenomic binning, comparative biology and taxonomic classification.</title>
        <authorList>
            <person name="Goeker M."/>
        </authorList>
    </citation>
    <scope>NUCLEOTIDE SEQUENCE [LARGE SCALE GENOMIC DNA]</scope>
    <source>
        <strain evidence="1 2">DSM 44831</strain>
    </source>
</reference>
<proteinExistence type="predicted"/>
<dbReference type="RefSeq" id="WP_067985623.1">
    <property type="nucleotide sequence ID" value="NZ_VMSD01000011.1"/>
</dbReference>
<dbReference type="EMBL" id="VMSD01000011">
    <property type="protein sequence ID" value="KAF0842473.1"/>
    <property type="molecule type" value="Genomic_DNA"/>
</dbReference>
<comment type="caution">
    <text evidence="1">The sequence shown here is derived from an EMBL/GenBank/DDBJ whole genome shotgun (WGS) entry which is preliminary data.</text>
</comment>
<keyword evidence="2" id="KW-1185">Reference proteome</keyword>
<evidence type="ECO:0000313" key="1">
    <source>
        <dbReference type="EMBL" id="KAF0842473.1"/>
    </source>
</evidence>
<dbReference type="Proteomes" id="UP000798951">
    <property type="component" value="Unassembled WGS sequence"/>
</dbReference>
<evidence type="ECO:0000313" key="2">
    <source>
        <dbReference type="Proteomes" id="UP000798951"/>
    </source>
</evidence>
<evidence type="ECO:0008006" key="3">
    <source>
        <dbReference type="Google" id="ProtNLM"/>
    </source>
</evidence>
<sequence length="269" mass="29282">MTVTIENTTATTAFADDWARWHHAREDGLRDPLGWLSLAGLHWLTDSPDHLDGVPGTWWVTDEKVFITAQPADRLDVDGERIAGVRILEPVEGAPGLSVHNEERVLEVIRRSGRFAVRVHDPAAPGLAYFTGVPAYPADPRWVVTGRFTPFEQARTVTTGAVVEGLEHHHQAAGIIEFQLGESREAVLAFGTPTDLKLLFTDATSGITTYPAARSLAVGAVEADGTVTLDFNRAINLPCAFTDFATCPIAPRENRLRVAVEAGEQDPRS</sequence>
<accession>A0ABQ6YFS6</accession>
<name>A0ABQ6YFS6_9NOCA</name>